<feature type="domain" description="Zn(2)-C6 fungal-type" evidence="3">
    <location>
        <begin position="359"/>
        <end position="391"/>
    </location>
</feature>
<dbReference type="Proteomes" id="UP001303473">
    <property type="component" value="Unassembled WGS sequence"/>
</dbReference>
<dbReference type="InterPro" id="IPR001138">
    <property type="entry name" value="Zn2Cys6_DnaBD"/>
</dbReference>
<proteinExistence type="predicted"/>
<dbReference type="GO" id="GO:0000981">
    <property type="term" value="F:DNA-binding transcription factor activity, RNA polymerase II-specific"/>
    <property type="evidence" value="ECO:0007669"/>
    <property type="project" value="InterPro"/>
</dbReference>
<feature type="compositionally biased region" description="Low complexity" evidence="2">
    <location>
        <begin position="219"/>
        <end position="237"/>
    </location>
</feature>
<dbReference type="EMBL" id="MU853758">
    <property type="protein sequence ID" value="KAK3944571.1"/>
    <property type="molecule type" value="Genomic_DNA"/>
</dbReference>
<dbReference type="GO" id="GO:0008270">
    <property type="term" value="F:zinc ion binding"/>
    <property type="evidence" value="ECO:0007669"/>
    <property type="project" value="InterPro"/>
</dbReference>
<keyword evidence="1" id="KW-0539">Nucleus</keyword>
<gene>
    <name evidence="4" type="ORF">QBC46DRAFT_156468</name>
</gene>
<sequence length="818" mass="90447">MASVAGTPPLSAYEFDPDENALSWTNISSVPNSAGPGSSVSGDFFSSPSAGSLTGSWQMVGPSPPAVSPLNPHLELDHSSAFPAMRGGYEQSFNNANVTSVPSTANVPFFPASAMGIGQGSQNYAATPAGLMLFNDQQLNEMLSSLEPLMPGEQSFQLSGFDLPQGLQPGVDLSPSWEMPPSSNPTSSSKAGDSPIFVMEDPSFVSPSPPLQPMMGHYSPSVSPPASSCAGASPRSSIHQRSPVSAHVKRETSDDRKTTTNNPMPIRKVGANSRVQKKKAPSSESSSSSSLSSSRASSAGSSSSSSKFHIVTPESVNAHAGKPNPFECFEAMRPSQRGRKGPLANDTKENALQVRRLGACFCCHARKVKCDKERPCRNCTKLCLQVPQVICWQFQDFLPVLFPEFIRGHFKKDEMARFISDNIEAFTVGGVEKPCTVELFSGSRFRAKLSLRARFFTAKTADVLQHWHMQTTTVSVDGKNLRRLEAVGAAPIGLPETGHGQKDDLRKKVREYIQNIVEEHEVYAEQVTETLRHTELPRKILRIVQKYSRGTDSPIVRRALNIYAMHYVLTRHLCLTQHTIMNLGPTRLIPQNNSGWVTPRVLNRQVKAVVDDMLMREMQLLFENFSKSLKPKSRKEWAPCLAAFLVLCLFMESVETAADAFVVSENEVSFRNRDQRGVGTGAGAGAGTGTKRYKRSFARGITREVENLPFKQFAYQFHQIYQTHSRDAAARSFNPLMDDACFAEQGELDSCAAEMVWQLRRFIQEPNYWSELDYLTFDPIMPNQVEDEYPRSMAHDYTGRLVSKFLLSFTDERYIFGL</sequence>
<dbReference type="PANTHER" id="PTHR35392:SF5">
    <property type="entry name" value="ZN(2)-C6 FUNGAL-TYPE DOMAIN-CONTAINING PROTEIN"/>
    <property type="match status" value="1"/>
</dbReference>
<evidence type="ECO:0000256" key="1">
    <source>
        <dbReference type="ARBA" id="ARBA00023242"/>
    </source>
</evidence>
<organism evidence="4 5">
    <name type="scientific">Diplogelasinospora grovesii</name>
    <dbReference type="NCBI Taxonomy" id="303347"/>
    <lineage>
        <taxon>Eukaryota</taxon>
        <taxon>Fungi</taxon>
        <taxon>Dikarya</taxon>
        <taxon>Ascomycota</taxon>
        <taxon>Pezizomycotina</taxon>
        <taxon>Sordariomycetes</taxon>
        <taxon>Sordariomycetidae</taxon>
        <taxon>Sordariales</taxon>
        <taxon>Diplogelasinosporaceae</taxon>
        <taxon>Diplogelasinospora</taxon>
    </lineage>
</organism>
<reference evidence="5" key="1">
    <citation type="journal article" date="2023" name="Mol. Phylogenet. Evol.">
        <title>Genome-scale phylogeny and comparative genomics of the fungal order Sordariales.</title>
        <authorList>
            <person name="Hensen N."/>
            <person name="Bonometti L."/>
            <person name="Westerberg I."/>
            <person name="Brannstrom I.O."/>
            <person name="Guillou S."/>
            <person name="Cros-Aarteil S."/>
            <person name="Calhoun S."/>
            <person name="Haridas S."/>
            <person name="Kuo A."/>
            <person name="Mondo S."/>
            <person name="Pangilinan J."/>
            <person name="Riley R."/>
            <person name="LaButti K."/>
            <person name="Andreopoulos B."/>
            <person name="Lipzen A."/>
            <person name="Chen C."/>
            <person name="Yan M."/>
            <person name="Daum C."/>
            <person name="Ng V."/>
            <person name="Clum A."/>
            <person name="Steindorff A."/>
            <person name="Ohm R.A."/>
            <person name="Martin F."/>
            <person name="Silar P."/>
            <person name="Natvig D.O."/>
            <person name="Lalanne C."/>
            <person name="Gautier V."/>
            <person name="Ament-Velasquez S.L."/>
            <person name="Kruys A."/>
            <person name="Hutchinson M.I."/>
            <person name="Powell A.J."/>
            <person name="Barry K."/>
            <person name="Miller A.N."/>
            <person name="Grigoriev I.V."/>
            <person name="Debuchy R."/>
            <person name="Gladieux P."/>
            <person name="Hiltunen Thoren M."/>
            <person name="Johannesson H."/>
        </authorList>
    </citation>
    <scope>NUCLEOTIDE SEQUENCE [LARGE SCALE GENOMIC DNA]</scope>
    <source>
        <strain evidence="5">CBS 340.73</strain>
    </source>
</reference>
<feature type="region of interest" description="Disordered" evidence="2">
    <location>
        <begin position="155"/>
        <end position="307"/>
    </location>
</feature>
<name>A0AAN6S9B1_9PEZI</name>
<comment type="caution">
    <text evidence="4">The sequence shown here is derived from an EMBL/GenBank/DDBJ whole genome shotgun (WGS) entry which is preliminary data.</text>
</comment>
<evidence type="ECO:0000256" key="2">
    <source>
        <dbReference type="SAM" id="MobiDB-lite"/>
    </source>
</evidence>
<dbReference type="InterPro" id="IPR036864">
    <property type="entry name" value="Zn2-C6_fun-type_DNA-bd_sf"/>
</dbReference>
<dbReference type="SUPFAM" id="SSF57701">
    <property type="entry name" value="Zn2/Cys6 DNA-binding domain"/>
    <property type="match status" value="1"/>
</dbReference>
<evidence type="ECO:0000259" key="3">
    <source>
        <dbReference type="PROSITE" id="PS50048"/>
    </source>
</evidence>
<dbReference type="PROSITE" id="PS50048">
    <property type="entry name" value="ZN2_CY6_FUNGAL_2"/>
    <property type="match status" value="1"/>
</dbReference>
<protein>
    <recommendedName>
        <fullName evidence="3">Zn(2)-C6 fungal-type domain-containing protein</fullName>
    </recommendedName>
</protein>
<accession>A0AAN6S9B1</accession>
<feature type="compositionally biased region" description="Basic and acidic residues" evidence="2">
    <location>
        <begin position="248"/>
        <end position="258"/>
    </location>
</feature>
<feature type="compositionally biased region" description="Low complexity" evidence="2">
    <location>
        <begin position="282"/>
        <end position="306"/>
    </location>
</feature>
<evidence type="ECO:0000313" key="4">
    <source>
        <dbReference type="EMBL" id="KAK3944571.1"/>
    </source>
</evidence>
<keyword evidence="5" id="KW-1185">Reference proteome</keyword>
<dbReference type="AlphaFoldDB" id="A0AAN6S9B1"/>
<dbReference type="InterPro" id="IPR052973">
    <property type="entry name" value="Fungal_sec-metab_reg_TF"/>
</dbReference>
<evidence type="ECO:0000313" key="5">
    <source>
        <dbReference type="Proteomes" id="UP001303473"/>
    </source>
</evidence>
<dbReference type="PANTHER" id="PTHR35392">
    <property type="entry name" value="ZN(II)2CYS6 TRANSCRIPTION FACTOR (EUROFUNG)-RELATED-RELATED"/>
    <property type="match status" value="1"/>
</dbReference>
<dbReference type="CDD" id="cd00067">
    <property type="entry name" value="GAL4"/>
    <property type="match status" value="1"/>
</dbReference>